<evidence type="ECO:0000313" key="2">
    <source>
        <dbReference type="EMBL" id="EJK49647.1"/>
    </source>
</evidence>
<protein>
    <submittedName>
        <fullName evidence="2">Uncharacterized protein</fullName>
    </submittedName>
</protein>
<feature type="non-terminal residue" evidence="2">
    <location>
        <position position="1"/>
    </location>
</feature>
<keyword evidence="3" id="KW-1185">Reference proteome</keyword>
<feature type="region of interest" description="Disordered" evidence="1">
    <location>
        <begin position="252"/>
        <end position="271"/>
    </location>
</feature>
<sequence length="372" mass="38360">HGTPATADCLRQFAAADEAIANAAAAEGGDAAPAEELVGPACLEWLRANPSFDLPDADTVLPSDSSDAAYAYDVSRASELATAGDGTRTLTITYVLGPTDDAFAEPWRPSEPLGDRPRLKIDADGTGVPTKVSQLRFRLAETFGRARAEAALSGLAFEGGGGAAPEAELAGATLRLWSITGTVFGGWVSEARGPAGWDEGSLTWDALVGGLEGGPGDLLPSGDEVLAEFGAVAAQEWNEADLTGRVSEMFAASGRGDEGEDEDDGGGWLSLRLSTDDADGVIYGSKDGRHDGPELVLRFVIREAGAEADEGSPVLPDETQEAEIVQAEASLGEAQGDSSSELVAAKQADEDPIQPGRRGSTQQSTNSKDSPA</sequence>
<comment type="caution">
    <text evidence="2">The sequence shown here is derived from an EMBL/GenBank/DDBJ whole genome shotgun (WGS) entry which is preliminary data.</text>
</comment>
<evidence type="ECO:0000313" key="3">
    <source>
        <dbReference type="Proteomes" id="UP000266841"/>
    </source>
</evidence>
<proteinExistence type="predicted"/>
<dbReference type="Proteomes" id="UP000266841">
    <property type="component" value="Unassembled WGS sequence"/>
</dbReference>
<feature type="compositionally biased region" description="Polar residues" evidence="1">
    <location>
        <begin position="359"/>
        <end position="372"/>
    </location>
</feature>
<dbReference type="AlphaFoldDB" id="K0RSM1"/>
<name>K0RSM1_THAOC</name>
<feature type="region of interest" description="Disordered" evidence="1">
    <location>
        <begin position="328"/>
        <end position="372"/>
    </location>
</feature>
<reference evidence="2 3" key="1">
    <citation type="journal article" date="2012" name="Genome Biol.">
        <title>Genome and low-iron response of an oceanic diatom adapted to chronic iron limitation.</title>
        <authorList>
            <person name="Lommer M."/>
            <person name="Specht M."/>
            <person name="Roy A.S."/>
            <person name="Kraemer L."/>
            <person name="Andreson R."/>
            <person name="Gutowska M.A."/>
            <person name="Wolf J."/>
            <person name="Bergner S.V."/>
            <person name="Schilhabel M.B."/>
            <person name="Klostermeier U.C."/>
            <person name="Beiko R.G."/>
            <person name="Rosenstiel P."/>
            <person name="Hippler M."/>
            <person name="Laroche J."/>
        </authorList>
    </citation>
    <scope>NUCLEOTIDE SEQUENCE [LARGE SCALE GENOMIC DNA]</scope>
    <source>
        <strain evidence="2 3">CCMP1005</strain>
    </source>
</reference>
<evidence type="ECO:0000256" key="1">
    <source>
        <dbReference type="SAM" id="MobiDB-lite"/>
    </source>
</evidence>
<accession>K0RSM1</accession>
<dbReference type="EMBL" id="AGNL01044563">
    <property type="protein sequence ID" value="EJK49647.1"/>
    <property type="molecule type" value="Genomic_DNA"/>
</dbReference>
<gene>
    <name evidence="2" type="ORF">THAOC_31453</name>
</gene>
<organism evidence="2 3">
    <name type="scientific">Thalassiosira oceanica</name>
    <name type="common">Marine diatom</name>
    <dbReference type="NCBI Taxonomy" id="159749"/>
    <lineage>
        <taxon>Eukaryota</taxon>
        <taxon>Sar</taxon>
        <taxon>Stramenopiles</taxon>
        <taxon>Ochrophyta</taxon>
        <taxon>Bacillariophyta</taxon>
        <taxon>Coscinodiscophyceae</taxon>
        <taxon>Thalassiosirophycidae</taxon>
        <taxon>Thalassiosirales</taxon>
        <taxon>Thalassiosiraceae</taxon>
        <taxon>Thalassiosira</taxon>
    </lineage>
</organism>